<dbReference type="InterPro" id="IPR045851">
    <property type="entry name" value="AMP-bd_C_sf"/>
</dbReference>
<evidence type="ECO:0000256" key="8">
    <source>
        <dbReference type="ARBA" id="ARBA00023143"/>
    </source>
</evidence>
<evidence type="ECO:0000256" key="10">
    <source>
        <dbReference type="SAM" id="MobiDB-lite"/>
    </source>
</evidence>
<comment type="similarity">
    <text evidence="3 9">Belongs to the FliF family.</text>
</comment>
<feature type="compositionally biased region" description="Polar residues" evidence="10">
    <location>
        <begin position="309"/>
        <end position="336"/>
    </location>
</feature>
<feature type="transmembrane region" description="Helical" evidence="11">
    <location>
        <begin position="34"/>
        <end position="55"/>
    </location>
</feature>
<comment type="subcellular location">
    <subcellularLocation>
        <location evidence="1 9">Bacterial flagellum basal body</location>
    </subcellularLocation>
    <subcellularLocation>
        <location evidence="2">Cell membrane</location>
        <topology evidence="2">Multi-pass membrane protein</topology>
    </subcellularLocation>
</comment>
<dbReference type="GO" id="GO:0003774">
    <property type="term" value="F:cytoskeletal motor activity"/>
    <property type="evidence" value="ECO:0007669"/>
    <property type="project" value="InterPro"/>
</dbReference>
<organism evidence="14 15">
    <name type="scientific">Bradyrhizobium arachidis</name>
    <dbReference type="NCBI Taxonomy" id="858423"/>
    <lineage>
        <taxon>Bacteria</taxon>
        <taxon>Pseudomonadati</taxon>
        <taxon>Pseudomonadota</taxon>
        <taxon>Alphaproteobacteria</taxon>
        <taxon>Hyphomicrobiales</taxon>
        <taxon>Nitrobacteraceae</taxon>
        <taxon>Bradyrhizobium</taxon>
    </lineage>
</organism>
<dbReference type="PIRSF" id="PIRSF004862">
    <property type="entry name" value="FliF"/>
    <property type="match status" value="1"/>
</dbReference>
<dbReference type="Gene3D" id="3.30.300.30">
    <property type="match status" value="1"/>
</dbReference>
<evidence type="ECO:0000256" key="6">
    <source>
        <dbReference type="ARBA" id="ARBA00022989"/>
    </source>
</evidence>
<reference evidence="14 15" key="1">
    <citation type="submission" date="2018-06" db="EMBL/GenBank/DDBJ databases">
        <title>Comparative genomics of Bradyrhizobium nodulating Arachidis hypogaea.</title>
        <authorList>
            <person name="Li Y."/>
        </authorList>
    </citation>
    <scope>NUCLEOTIDE SEQUENCE [LARGE SCALE GENOMIC DNA]</scope>
    <source>
        <strain evidence="14 15">CCBAU 051107</strain>
    </source>
</reference>
<evidence type="ECO:0000313" key="15">
    <source>
        <dbReference type="Proteomes" id="UP000594015"/>
    </source>
</evidence>
<evidence type="ECO:0000256" key="11">
    <source>
        <dbReference type="SAM" id="Phobius"/>
    </source>
</evidence>
<dbReference type="InterPro" id="IPR000067">
    <property type="entry name" value="FlgMring_FliF"/>
</dbReference>
<keyword evidence="14" id="KW-0969">Cilium</keyword>
<evidence type="ECO:0000256" key="3">
    <source>
        <dbReference type="ARBA" id="ARBA00007971"/>
    </source>
</evidence>
<dbReference type="EMBL" id="CP030050">
    <property type="protein sequence ID" value="QOZ71683.1"/>
    <property type="molecule type" value="Genomic_DNA"/>
</dbReference>
<dbReference type="Pfam" id="PF01514">
    <property type="entry name" value="YscJ_FliF"/>
    <property type="match status" value="1"/>
</dbReference>
<evidence type="ECO:0000256" key="5">
    <source>
        <dbReference type="ARBA" id="ARBA00022692"/>
    </source>
</evidence>
<dbReference type="AlphaFoldDB" id="A0AAE7NTJ3"/>
<dbReference type="GO" id="GO:0009431">
    <property type="term" value="C:bacterial-type flagellum basal body, MS ring"/>
    <property type="evidence" value="ECO:0007669"/>
    <property type="project" value="InterPro"/>
</dbReference>
<evidence type="ECO:0000256" key="1">
    <source>
        <dbReference type="ARBA" id="ARBA00004117"/>
    </source>
</evidence>
<keyword evidence="6 11" id="KW-1133">Transmembrane helix</keyword>
<dbReference type="Gene3D" id="3.30.70.1530">
    <property type="entry name" value="Hypothetical protein rpa1041"/>
    <property type="match status" value="1"/>
</dbReference>
<keyword evidence="14" id="KW-0966">Cell projection</keyword>
<dbReference type="GO" id="GO:0005886">
    <property type="term" value="C:plasma membrane"/>
    <property type="evidence" value="ECO:0007669"/>
    <property type="project" value="UniProtKB-SubCell"/>
</dbReference>
<accession>A0AAE7NTJ3</accession>
<dbReference type="PANTHER" id="PTHR30046:SF0">
    <property type="entry name" value="FLAGELLAR M-RING PROTEIN"/>
    <property type="match status" value="1"/>
</dbReference>
<dbReference type="PANTHER" id="PTHR30046">
    <property type="entry name" value="FLAGELLAR M-RING PROTEIN"/>
    <property type="match status" value="1"/>
</dbReference>
<feature type="transmembrane region" description="Helical" evidence="11">
    <location>
        <begin position="448"/>
        <end position="469"/>
    </location>
</feature>
<dbReference type="KEGG" id="barh:WN72_39345"/>
<gene>
    <name evidence="14" type="primary">fliF</name>
    <name evidence="14" type="ORF">WN72_39345</name>
</gene>
<dbReference type="GO" id="GO:0071973">
    <property type="term" value="P:bacterial-type flagellum-dependent cell motility"/>
    <property type="evidence" value="ECO:0007669"/>
    <property type="project" value="InterPro"/>
</dbReference>
<feature type="domain" description="Flagellar M-ring C-terminal" evidence="13">
    <location>
        <begin position="261"/>
        <end position="425"/>
    </location>
</feature>
<evidence type="ECO:0000256" key="9">
    <source>
        <dbReference type="PIRNR" id="PIRNR004862"/>
    </source>
</evidence>
<keyword evidence="5 11" id="KW-0812">Transmembrane</keyword>
<evidence type="ECO:0000313" key="14">
    <source>
        <dbReference type="EMBL" id="QOZ71683.1"/>
    </source>
</evidence>
<dbReference type="NCBIfam" id="TIGR00206">
    <property type="entry name" value="fliF"/>
    <property type="match status" value="1"/>
</dbReference>
<name>A0AAE7NTJ3_9BRAD</name>
<feature type="compositionally biased region" description="Basic and acidic residues" evidence="10">
    <location>
        <begin position="292"/>
        <end position="308"/>
    </location>
</feature>
<keyword evidence="4" id="KW-1003">Cell membrane</keyword>
<evidence type="ECO:0000259" key="12">
    <source>
        <dbReference type="Pfam" id="PF01514"/>
    </source>
</evidence>
<dbReference type="InterPro" id="IPR006182">
    <property type="entry name" value="FliF_N_dom"/>
</dbReference>
<keyword evidence="8 9" id="KW-0975">Bacterial flagellum</keyword>
<protein>
    <recommendedName>
        <fullName evidence="9">Flagellar M-ring protein</fullName>
    </recommendedName>
</protein>
<dbReference type="Proteomes" id="UP000594015">
    <property type="component" value="Chromosome"/>
</dbReference>
<evidence type="ECO:0000256" key="4">
    <source>
        <dbReference type="ARBA" id="ARBA00022475"/>
    </source>
</evidence>
<evidence type="ECO:0000256" key="7">
    <source>
        <dbReference type="ARBA" id="ARBA00023136"/>
    </source>
</evidence>
<evidence type="ECO:0000259" key="13">
    <source>
        <dbReference type="Pfam" id="PF08345"/>
    </source>
</evidence>
<sequence length="553" mass="60131">MSSTFALVRGHMLFSRAQIQQLLNNLLELGPRRLMALGLIGFAVLVTVVGGAYYLSRPEFETLYTGLTREDVTRMGAALREQNIAFDVNTAGDAVSVRPSQTMQARMLLAEKGLPTSANSGYELFDKIGSLGLTSFMQEVTKLRALEGEIARTVQLMKGVKAARVHIVLPVRGSFRATQQPPSASVVLRTDGAIEARTAQSIRHLVAAAIPGMSRDKVTVLDADGSMLLAEEDEASAAPTKMASLQKTVGGMVQENIRKALTPYLGLDNFEVSVAPQLSTDKRQINETVYDPESRAERSVRNVREKESSQNADRSQPTTVQQNLPDQQVNSGGTKNSSEDKSRREDVTNFEVSSKTTTTVSDGYSVKKLFIAVLVNRARLVADLGDKSNQAIIDSKLAEISQLAATAGGLDKTRGDQIQVTAVDFIEGSRELAPVPPISFVEMINKQLGSVINAVTILAVASMLVWFGLRPAVNGILTHRAQQEQTEAAEAAELETAAALALAESQDPELNLVEDLEGKMQRTPQKRLEQIVRLDQMQAAAILKDWMRREEAA</sequence>
<feature type="region of interest" description="Disordered" evidence="10">
    <location>
        <begin position="283"/>
        <end position="354"/>
    </location>
</feature>
<dbReference type="InterPro" id="IPR043427">
    <property type="entry name" value="YscJ/FliF"/>
</dbReference>
<feature type="compositionally biased region" description="Basic and acidic residues" evidence="10">
    <location>
        <begin position="337"/>
        <end position="347"/>
    </location>
</feature>
<proteinExistence type="inferred from homology"/>
<dbReference type="InterPro" id="IPR013556">
    <property type="entry name" value="Flag_M-ring_C"/>
</dbReference>
<keyword evidence="14" id="KW-0282">Flagellum</keyword>
<comment type="function">
    <text evidence="9">The M ring may be actively involved in energy transduction.</text>
</comment>
<evidence type="ECO:0000256" key="2">
    <source>
        <dbReference type="ARBA" id="ARBA00004651"/>
    </source>
</evidence>
<dbReference type="Pfam" id="PF08345">
    <property type="entry name" value="YscJ_FliF_C"/>
    <property type="match status" value="1"/>
</dbReference>
<dbReference type="PRINTS" id="PR01009">
    <property type="entry name" value="FLGMRINGFLIF"/>
</dbReference>
<feature type="domain" description="Flagellar M-ring N-terminal" evidence="12">
    <location>
        <begin position="56"/>
        <end position="228"/>
    </location>
</feature>
<keyword evidence="7 11" id="KW-0472">Membrane</keyword>